<dbReference type="InterPro" id="IPR015946">
    <property type="entry name" value="KH_dom-like_a/b"/>
</dbReference>
<dbReference type="SUPFAM" id="SSF82784">
    <property type="entry name" value="OsmC-like"/>
    <property type="match status" value="1"/>
</dbReference>
<dbReference type="EMBL" id="JAILXK010000001">
    <property type="protein sequence ID" value="MBY4636683.1"/>
    <property type="molecule type" value="Genomic_DNA"/>
</dbReference>
<gene>
    <name evidence="1" type="ORF">K5P26_05960</name>
</gene>
<sequence length="152" mass="16539">MAKYEALIEWEALPTDDVAGGKYGRGHRWTFDEGVTVAASSSKHIVPLPWSVEAAVDPEEALVASASSCHMLTFLYIAAKAGYPVRTYRDAAVGTMGKGEDGRLQITRVDLSPEIIWEDAAPDGDTLPRLHHEAHDQCFIANSVKFPIEVTG</sequence>
<dbReference type="InterPro" id="IPR052707">
    <property type="entry name" value="OsmC_Ohr_Peroxiredoxin"/>
</dbReference>
<dbReference type="RefSeq" id="WP_222136074.1">
    <property type="nucleotide sequence ID" value="NZ_JAILXK010000001.1"/>
</dbReference>
<evidence type="ECO:0000313" key="2">
    <source>
        <dbReference type="Proteomes" id="UP001166571"/>
    </source>
</evidence>
<accession>A0ABS7MCE7</accession>
<comment type="caution">
    <text evidence="1">The sequence shown here is derived from an EMBL/GenBank/DDBJ whole genome shotgun (WGS) entry which is preliminary data.</text>
</comment>
<keyword evidence="2" id="KW-1185">Reference proteome</keyword>
<dbReference type="Proteomes" id="UP001166571">
    <property type="component" value="Unassembled WGS sequence"/>
</dbReference>
<reference evidence="1" key="1">
    <citation type="submission" date="2021-08" db="EMBL/GenBank/DDBJ databases">
        <title>Sphingopyxis panaciterrulae sp. nov., isolated from the surface water of the Yellow Sea.</title>
        <authorList>
            <person name="Gao Z."/>
            <person name="Zhang D."/>
            <person name="Zhang A."/>
        </authorList>
    </citation>
    <scope>NUCLEOTIDE SEQUENCE</scope>
    <source>
        <strain evidence="1">XHP0097</strain>
    </source>
</reference>
<dbReference type="Pfam" id="PF02566">
    <property type="entry name" value="OsmC"/>
    <property type="match status" value="1"/>
</dbReference>
<dbReference type="PANTHER" id="PTHR42830">
    <property type="entry name" value="OSMOTICALLY INDUCIBLE FAMILY PROTEIN"/>
    <property type="match status" value="1"/>
</dbReference>
<protein>
    <submittedName>
        <fullName evidence="1">OsmC family protein</fullName>
    </submittedName>
</protein>
<dbReference type="PANTHER" id="PTHR42830:SF2">
    <property type="entry name" value="OSMC_OHR FAMILY PROTEIN"/>
    <property type="match status" value="1"/>
</dbReference>
<evidence type="ECO:0000313" key="1">
    <source>
        <dbReference type="EMBL" id="MBY4636683.1"/>
    </source>
</evidence>
<organism evidence="1 2">
    <name type="scientific">Sphingopyxis jiangsuensis</name>
    <dbReference type="NCBI Taxonomy" id="2871171"/>
    <lineage>
        <taxon>Bacteria</taxon>
        <taxon>Pseudomonadati</taxon>
        <taxon>Pseudomonadota</taxon>
        <taxon>Alphaproteobacteria</taxon>
        <taxon>Sphingomonadales</taxon>
        <taxon>Sphingomonadaceae</taxon>
        <taxon>Sphingopyxis</taxon>
    </lineage>
</organism>
<dbReference type="InterPro" id="IPR036102">
    <property type="entry name" value="OsmC/Ohrsf"/>
</dbReference>
<dbReference type="Gene3D" id="3.30.300.20">
    <property type="match status" value="1"/>
</dbReference>
<dbReference type="InterPro" id="IPR003718">
    <property type="entry name" value="OsmC/Ohr_fam"/>
</dbReference>
<proteinExistence type="predicted"/>
<name>A0ABS7MCE7_9SPHN</name>